<organism evidence="3 4">
    <name type="scientific">Hyperthermus butylicus (strain DSM 5456 / JCM 9403 / PLM1-5)</name>
    <dbReference type="NCBI Taxonomy" id="415426"/>
    <lineage>
        <taxon>Archaea</taxon>
        <taxon>Thermoproteota</taxon>
        <taxon>Thermoprotei</taxon>
        <taxon>Desulfurococcales</taxon>
        <taxon>Pyrodictiaceae</taxon>
        <taxon>Hyperthermus</taxon>
    </lineage>
</organism>
<dbReference type="HOGENOM" id="CLU_049301_2_0_2"/>
<dbReference type="EMBL" id="CP000493">
    <property type="protein sequence ID" value="ABM80469.1"/>
    <property type="molecule type" value="Genomic_DNA"/>
</dbReference>
<keyword evidence="4" id="KW-1185">Reference proteome</keyword>
<dbReference type="PANTHER" id="PTHR46268:SF6">
    <property type="entry name" value="UNIVERSAL STRESS PROTEIN UP12"/>
    <property type="match status" value="1"/>
</dbReference>
<dbReference type="GeneID" id="4782689"/>
<accession>A2BKF8</accession>
<dbReference type="KEGG" id="hbu:Hbut_0610"/>
<comment type="similarity">
    <text evidence="1">Belongs to the universal stress protein A family.</text>
</comment>
<name>A2BKF8_HYPBU</name>
<dbReference type="RefSeq" id="WP_011821787.1">
    <property type="nucleotide sequence ID" value="NC_008818.1"/>
</dbReference>
<evidence type="ECO:0000313" key="4">
    <source>
        <dbReference type="Proteomes" id="UP000002593"/>
    </source>
</evidence>
<evidence type="ECO:0000259" key="2">
    <source>
        <dbReference type="Pfam" id="PF00582"/>
    </source>
</evidence>
<feature type="domain" description="UspA" evidence="2">
    <location>
        <begin position="12"/>
        <end position="151"/>
    </location>
</feature>
<sequence length="294" mass="32167">MQIRDSGWRFATALVGLDMSPSSDVLVEWLPNLRLLGTTTLILLHVVPEHIVAELLAGIVSVDKVVEEQRRKALGKLAEYASMLERYGFEVEVPRPKIGNPAGWIVRASEAYGADYIVLGSRGHGLLRELLLGSVVEEVLHASRKPLLIARIRRSPDGEPVQPPPLKGTVVAAIDFNLYLEDVYTCSVEVAEHTGNPLTLLHVLEPGEDPILARERLEKLAEKARHRGLAVNTRLLEGKPGKRIIEEAARLDAALIIVGPGLSRTSPIGATTETVVRRAQTNVLVCRRAPAVQE</sequence>
<protein>
    <submittedName>
        <fullName evidence="3">Universally conserved protein</fullName>
    </submittedName>
</protein>
<dbReference type="InterPro" id="IPR006016">
    <property type="entry name" value="UspA"/>
</dbReference>
<dbReference type="PRINTS" id="PR01438">
    <property type="entry name" value="UNVRSLSTRESS"/>
</dbReference>
<dbReference type="OrthoDB" id="15076at2157"/>
<dbReference type="SUPFAM" id="SSF52402">
    <property type="entry name" value="Adenine nucleotide alpha hydrolases-like"/>
    <property type="match status" value="2"/>
</dbReference>
<feature type="domain" description="UspA" evidence="2">
    <location>
        <begin position="169"/>
        <end position="287"/>
    </location>
</feature>
<gene>
    <name evidence="3" type="ordered locus">Hbut_0610</name>
</gene>
<dbReference type="PANTHER" id="PTHR46268">
    <property type="entry name" value="STRESS RESPONSE PROTEIN NHAX"/>
    <property type="match status" value="1"/>
</dbReference>
<evidence type="ECO:0000256" key="1">
    <source>
        <dbReference type="ARBA" id="ARBA00008791"/>
    </source>
</evidence>
<dbReference type="InterPro" id="IPR014729">
    <property type="entry name" value="Rossmann-like_a/b/a_fold"/>
</dbReference>
<dbReference type="Pfam" id="PF00582">
    <property type="entry name" value="Usp"/>
    <property type="match status" value="2"/>
</dbReference>
<reference evidence="3 4" key="1">
    <citation type="journal article" date="2007" name="Archaea">
        <title>The genome of Hyperthermus butylicus: a sulfur-reducing, peptide fermenting, neutrophilic Crenarchaeote growing up to 108 degrees C.</title>
        <authorList>
            <person name="Brugger K."/>
            <person name="Chen L."/>
            <person name="Stark M."/>
            <person name="Zibat A."/>
            <person name="Redder P."/>
            <person name="Ruepp A."/>
            <person name="Awayez M."/>
            <person name="She Q."/>
            <person name="Garrett R.A."/>
            <person name="Klenk H.P."/>
        </authorList>
    </citation>
    <scope>NUCLEOTIDE SEQUENCE [LARGE SCALE GENOMIC DNA]</scope>
    <source>
        <strain evidence="4">DSM 5456 / JCM 9403 / PLM1-5</strain>
    </source>
</reference>
<dbReference type="Gene3D" id="3.40.50.620">
    <property type="entry name" value="HUPs"/>
    <property type="match status" value="2"/>
</dbReference>
<dbReference type="AlphaFoldDB" id="A2BKF8"/>
<dbReference type="Proteomes" id="UP000002593">
    <property type="component" value="Chromosome"/>
</dbReference>
<dbReference type="InterPro" id="IPR006015">
    <property type="entry name" value="Universal_stress_UspA"/>
</dbReference>
<dbReference type="eggNOG" id="arCOG00449">
    <property type="taxonomic scope" value="Archaea"/>
</dbReference>
<evidence type="ECO:0000313" key="3">
    <source>
        <dbReference type="EMBL" id="ABM80469.1"/>
    </source>
</evidence>
<proteinExistence type="inferred from homology"/>
<dbReference type="CDD" id="cd00293">
    <property type="entry name" value="USP-like"/>
    <property type="match status" value="2"/>
</dbReference>
<dbReference type="EnsemblBacteria" id="ABM80469">
    <property type="protein sequence ID" value="ABM80469"/>
    <property type="gene ID" value="Hbut_0610"/>
</dbReference>